<dbReference type="EMBL" id="CP064791">
    <property type="protein sequence ID" value="QSG14001.1"/>
    <property type="molecule type" value="Genomic_DNA"/>
</dbReference>
<dbReference type="GO" id="GO:0016301">
    <property type="term" value="F:kinase activity"/>
    <property type="evidence" value="ECO:0007669"/>
    <property type="project" value="UniProtKB-KW"/>
</dbReference>
<dbReference type="GeneID" id="68857092"/>
<sequence>MDVFVAGGCSWDSIVYLDEFPRETETHFARDFQETLGSSGAGKALNLGRLGVDTRLHAMIGDDRYGEAIRERFDAEPVTFEADIDPNGTERHVNLMNDAGERISIFVVSPTQEPDIDYERVEQWTAKADALVVSPVNYTRGLLPAAVEAGTPVWADIHAYDGEDGYYDDFLAAADYLFMSEEGMDDYRGFMHEQIDAGKRLVVCTHGEDGATALTADGEWVEVPAAEFEMIDTNGAGDAFFAGYLYGHRQGLPVETNLRLGTLAGGLAVSSLDLAHPELSPDRLAAEYERRYEEPLR</sequence>
<dbReference type="SUPFAM" id="SSF53613">
    <property type="entry name" value="Ribokinase-like"/>
    <property type="match status" value="1"/>
</dbReference>
<dbReference type="AlphaFoldDB" id="A0A897NP22"/>
<proteinExistence type="inferred from homology"/>
<evidence type="ECO:0000256" key="4">
    <source>
        <dbReference type="RuleBase" id="RU003704"/>
    </source>
</evidence>
<protein>
    <submittedName>
        <fullName evidence="6">Sugar kinase, ribokinase family</fullName>
    </submittedName>
</protein>
<evidence type="ECO:0000256" key="2">
    <source>
        <dbReference type="ARBA" id="ARBA00022679"/>
    </source>
</evidence>
<dbReference type="PANTHER" id="PTHR10584:SF166">
    <property type="entry name" value="RIBOKINASE"/>
    <property type="match status" value="1"/>
</dbReference>
<dbReference type="InterPro" id="IPR011611">
    <property type="entry name" value="PfkB_dom"/>
</dbReference>
<dbReference type="RefSeq" id="WP_229121949.1">
    <property type="nucleotide sequence ID" value="NZ_CP064791.1"/>
</dbReference>
<keyword evidence="7" id="KW-1185">Reference proteome</keyword>
<reference evidence="6 7" key="1">
    <citation type="submission" date="2020-11" db="EMBL/GenBank/DDBJ databases">
        <title>Carbohydrate-dependent, anaerobic sulfur respiration: A novel catabolism in halophilic archaea.</title>
        <authorList>
            <person name="Sorokin D.Y."/>
            <person name="Messina E."/>
            <person name="Smedile F."/>
            <person name="La Cono V."/>
            <person name="Hallsworth J.E."/>
            <person name="Yakimov M.M."/>
        </authorList>
    </citation>
    <scope>NUCLEOTIDE SEQUENCE [LARGE SCALE GENOMIC DNA]</scope>
    <source>
        <strain evidence="6 7">HSR-Est</strain>
    </source>
</reference>
<dbReference type="PANTHER" id="PTHR10584">
    <property type="entry name" value="SUGAR KINASE"/>
    <property type="match status" value="1"/>
</dbReference>
<gene>
    <name evidence="6" type="primary">rbsK</name>
    <name evidence="6" type="ORF">HSEST_0452</name>
</gene>
<evidence type="ECO:0000256" key="3">
    <source>
        <dbReference type="ARBA" id="ARBA00022777"/>
    </source>
</evidence>
<name>A0A897NP22_9EURY</name>
<comment type="similarity">
    <text evidence="1 4">Belongs to the carbohydrate kinase PfkB family.</text>
</comment>
<dbReference type="Proteomes" id="UP000663292">
    <property type="component" value="Chromosome"/>
</dbReference>
<dbReference type="InterPro" id="IPR002139">
    <property type="entry name" value="Ribo/fructo_kinase"/>
</dbReference>
<dbReference type="PROSITE" id="PS00584">
    <property type="entry name" value="PFKB_KINASES_2"/>
    <property type="match status" value="1"/>
</dbReference>
<feature type="domain" description="Carbohydrate kinase PfkB" evidence="5">
    <location>
        <begin position="9"/>
        <end position="274"/>
    </location>
</feature>
<evidence type="ECO:0000313" key="6">
    <source>
        <dbReference type="EMBL" id="QSG14001.1"/>
    </source>
</evidence>
<dbReference type="GO" id="GO:0006796">
    <property type="term" value="P:phosphate-containing compound metabolic process"/>
    <property type="evidence" value="ECO:0007669"/>
    <property type="project" value="UniProtKB-ARBA"/>
</dbReference>
<dbReference type="Pfam" id="PF00294">
    <property type="entry name" value="PfkB"/>
    <property type="match status" value="1"/>
</dbReference>
<evidence type="ECO:0000256" key="1">
    <source>
        <dbReference type="ARBA" id="ARBA00010688"/>
    </source>
</evidence>
<keyword evidence="3 4" id="KW-0418">Kinase</keyword>
<evidence type="ECO:0000259" key="5">
    <source>
        <dbReference type="Pfam" id="PF00294"/>
    </source>
</evidence>
<keyword evidence="2 4" id="KW-0808">Transferase</keyword>
<dbReference type="InterPro" id="IPR029056">
    <property type="entry name" value="Ribokinase-like"/>
</dbReference>
<organism evidence="6 7">
    <name type="scientific">Halapricum desulfuricans</name>
    <dbReference type="NCBI Taxonomy" id="2841257"/>
    <lineage>
        <taxon>Archaea</taxon>
        <taxon>Methanobacteriati</taxon>
        <taxon>Methanobacteriota</taxon>
        <taxon>Stenosarchaea group</taxon>
        <taxon>Halobacteria</taxon>
        <taxon>Halobacteriales</taxon>
        <taxon>Haloarculaceae</taxon>
        <taxon>Halapricum</taxon>
    </lineage>
</organism>
<dbReference type="InterPro" id="IPR002173">
    <property type="entry name" value="Carboh/pur_kinase_PfkB_CS"/>
</dbReference>
<accession>A0A897NP22</accession>
<dbReference type="Gene3D" id="3.40.1190.20">
    <property type="match status" value="1"/>
</dbReference>
<evidence type="ECO:0000313" key="7">
    <source>
        <dbReference type="Proteomes" id="UP000663292"/>
    </source>
</evidence>
<dbReference type="PRINTS" id="PR00990">
    <property type="entry name" value="RIBOKINASE"/>
</dbReference>